<organism evidence="1">
    <name type="scientific">hydrothermal vent metagenome</name>
    <dbReference type="NCBI Taxonomy" id="652676"/>
    <lineage>
        <taxon>unclassified sequences</taxon>
        <taxon>metagenomes</taxon>
        <taxon>ecological metagenomes</taxon>
    </lineage>
</organism>
<name>A0A3B0QUR6_9ZZZZ</name>
<gene>
    <name evidence="1" type="ORF">MNBD_BACTEROID02-1485</name>
</gene>
<evidence type="ECO:0000313" key="1">
    <source>
        <dbReference type="EMBL" id="VAV85324.1"/>
    </source>
</evidence>
<dbReference type="AlphaFoldDB" id="A0A3B0QUR6"/>
<proteinExistence type="predicted"/>
<sequence length="56" mass="6228">YDVISAIIPAIRKEIGVPPFPKETAKPNTAKMPPPTIPPIPMEMASFNPIFFDFLM</sequence>
<protein>
    <submittedName>
        <fullName evidence="1">Uncharacterized protein</fullName>
    </submittedName>
</protein>
<reference evidence="1" key="1">
    <citation type="submission" date="2018-06" db="EMBL/GenBank/DDBJ databases">
        <authorList>
            <person name="Zhirakovskaya E."/>
        </authorList>
    </citation>
    <scope>NUCLEOTIDE SEQUENCE</scope>
</reference>
<dbReference type="EMBL" id="UOEB01000216">
    <property type="protein sequence ID" value="VAV85324.1"/>
    <property type="molecule type" value="Genomic_DNA"/>
</dbReference>
<accession>A0A3B0QUR6</accession>
<feature type="non-terminal residue" evidence="1">
    <location>
        <position position="1"/>
    </location>
</feature>